<organism evidence="1 2">
    <name type="scientific">Funneliformis geosporum</name>
    <dbReference type="NCBI Taxonomy" id="1117311"/>
    <lineage>
        <taxon>Eukaryota</taxon>
        <taxon>Fungi</taxon>
        <taxon>Fungi incertae sedis</taxon>
        <taxon>Mucoromycota</taxon>
        <taxon>Glomeromycotina</taxon>
        <taxon>Glomeromycetes</taxon>
        <taxon>Glomerales</taxon>
        <taxon>Glomeraceae</taxon>
        <taxon>Funneliformis</taxon>
    </lineage>
</organism>
<comment type="caution">
    <text evidence="1">The sequence shown here is derived from an EMBL/GenBank/DDBJ whole genome shotgun (WGS) entry which is preliminary data.</text>
</comment>
<sequence>MGNQQSNERKRNYKIYGYVPYNDGEFRYMDFETDTTLNILEGVGSVFLNYDGPRQATLDEGRYIAIDTDITKERSSSCNFSRRSVINVNVGNSSGLPGEGGFRELVERTTEAREMRARANEWSDFDKQMQQAWQLQPPKK</sequence>
<protein>
    <submittedName>
        <fullName evidence="1">973_t:CDS:1</fullName>
    </submittedName>
</protein>
<name>A0A9W4SZW3_9GLOM</name>
<gene>
    <name evidence="1" type="ORF">FWILDA_LOCUS13118</name>
</gene>
<keyword evidence="2" id="KW-1185">Reference proteome</keyword>
<dbReference type="AlphaFoldDB" id="A0A9W4SZW3"/>
<evidence type="ECO:0000313" key="1">
    <source>
        <dbReference type="EMBL" id="CAI2187514.1"/>
    </source>
</evidence>
<proteinExistence type="predicted"/>
<reference evidence="1" key="1">
    <citation type="submission" date="2022-08" db="EMBL/GenBank/DDBJ databases">
        <authorList>
            <person name="Kallberg Y."/>
            <person name="Tangrot J."/>
            <person name="Rosling A."/>
        </authorList>
    </citation>
    <scope>NUCLEOTIDE SEQUENCE</scope>
    <source>
        <strain evidence="1">Wild A</strain>
    </source>
</reference>
<dbReference type="Proteomes" id="UP001153678">
    <property type="component" value="Unassembled WGS sequence"/>
</dbReference>
<dbReference type="OrthoDB" id="10503571at2759"/>
<dbReference type="EMBL" id="CAMKVN010004672">
    <property type="protein sequence ID" value="CAI2187514.1"/>
    <property type="molecule type" value="Genomic_DNA"/>
</dbReference>
<evidence type="ECO:0000313" key="2">
    <source>
        <dbReference type="Proteomes" id="UP001153678"/>
    </source>
</evidence>
<accession>A0A9W4SZW3</accession>